<sequence length="216" mass="23756">MEYGCFITLEGGEGAGKSTLARSLAERLRMAGVEVDLTREPGGSPKAEAIRETILSGQIKPHGPFIEALMFSAARIDHIDRRIRPALVRGEWVICDRFIDSTRAYQGTLGRIDPALLAELEQVTIDGLTPDLTLILDLDPKTGLARAAKRRSPGEGKDRFEGENLAFHRKLRAAYLAIAEKEPERCAVLDASQPPEKLAEAAWEVLCERLPLNQDA</sequence>
<dbReference type="FunFam" id="3.40.50.300:FF:000225">
    <property type="entry name" value="Thymidylate kinase"/>
    <property type="match status" value="1"/>
</dbReference>
<dbReference type="GO" id="GO:0005524">
    <property type="term" value="F:ATP binding"/>
    <property type="evidence" value="ECO:0007669"/>
    <property type="project" value="UniProtKB-UniRule"/>
</dbReference>
<dbReference type="HAMAP" id="MF_00165">
    <property type="entry name" value="Thymidylate_kinase"/>
    <property type="match status" value="1"/>
</dbReference>
<dbReference type="GO" id="GO:0005829">
    <property type="term" value="C:cytosol"/>
    <property type="evidence" value="ECO:0007669"/>
    <property type="project" value="TreeGrafter"/>
</dbReference>
<dbReference type="PROSITE" id="PS01331">
    <property type="entry name" value="THYMIDYLATE_KINASE"/>
    <property type="match status" value="1"/>
</dbReference>
<feature type="binding site" evidence="12">
    <location>
        <begin position="11"/>
        <end position="18"/>
    </location>
    <ligand>
        <name>ATP</name>
        <dbReference type="ChEBI" id="CHEBI:30616"/>
    </ligand>
</feature>
<dbReference type="PANTHER" id="PTHR10344">
    <property type="entry name" value="THYMIDYLATE KINASE"/>
    <property type="match status" value="1"/>
</dbReference>
<dbReference type="RefSeq" id="WP_114831976.1">
    <property type="nucleotide sequence ID" value="NZ_QQTO01000020.1"/>
</dbReference>
<dbReference type="GO" id="GO:0006235">
    <property type="term" value="P:dTTP biosynthetic process"/>
    <property type="evidence" value="ECO:0007669"/>
    <property type="project" value="UniProtKB-UniRule"/>
</dbReference>
<dbReference type="NCBIfam" id="TIGR00041">
    <property type="entry name" value="DTMP_kinase"/>
    <property type="match status" value="1"/>
</dbReference>
<keyword evidence="15" id="KW-1185">Reference proteome</keyword>
<gene>
    <name evidence="12" type="primary">tmk</name>
    <name evidence="14" type="ORF">DWE98_24670</name>
</gene>
<evidence type="ECO:0000256" key="8">
    <source>
        <dbReference type="ARBA" id="ARBA00022840"/>
    </source>
</evidence>
<dbReference type="EC" id="2.7.4.9" evidence="2 12"/>
<dbReference type="CDD" id="cd01672">
    <property type="entry name" value="TMPK"/>
    <property type="match status" value="1"/>
</dbReference>
<keyword evidence="7 12" id="KW-0418">Kinase</keyword>
<comment type="function">
    <text evidence="11 12">Phosphorylation of dTMP to form dTDP in both de novo and salvage pathways of dTTP synthesis.</text>
</comment>
<comment type="similarity">
    <text evidence="1 12">Belongs to the thymidylate kinase family.</text>
</comment>
<dbReference type="InterPro" id="IPR018095">
    <property type="entry name" value="Thymidylate_kin_CS"/>
</dbReference>
<keyword evidence="6 12" id="KW-0547">Nucleotide-binding</keyword>
<comment type="catalytic activity">
    <reaction evidence="10 12">
        <text>dTMP + ATP = dTDP + ADP</text>
        <dbReference type="Rhea" id="RHEA:13517"/>
        <dbReference type="ChEBI" id="CHEBI:30616"/>
        <dbReference type="ChEBI" id="CHEBI:58369"/>
        <dbReference type="ChEBI" id="CHEBI:63528"/>
        <dbReference type="ChEBI" id="CHEBI:456216"/>
        <dbReference type="EC" id="2.7.4.9"/>
    </reaction>
</comment>
<evidence type="ECO:0000256" key="6">
    <source>
        <dbReference type="ARBA" id="ARBA00022741"/>
    </source>
</evidence>
<dbReference type="Proteomes" id="UP000255207">
    <property type="component" value="Unassembled WGS sequence"/>
</dbReference>
<organism evidence="14 15">
    <name type="scientific">Bosea caraganae</name>
    <dbReference type="NCBI Taxonomy" id="2763117"/>
    <lineage>
        <taxon>Bacteria</taxon>
        <taxon>Pseudomonadati</taxon>
        <taxon>Pseudomonadota</taxon>
        <taxon>Alphaproteobacteria</taxon>
        <taxon>Hyphomicrobiales</taxon>
        <taxon>Boseaceae</taxon>
        <taxon>Bosea</taxon>
    </lineage>
</organism>
<keyword evidence="5 12" id="KW-0545">Nucleotide biosynthesis</keyword>
<evidence type="ECO:0000256" key="5">
    <source>
        <dbReference type="ARBA" id="ARBA00022727"/>
    </source>
</evidence>
<dbReference type="SUPFAM" id="SSF52540">
    <property type="entry name" value="P-loop containing nucleoside triphosphate hydrolases"/>
    <property type="match status" value="1"/>
</dbReference>
<dbReference type="InterPro" id="IPR018094">
    <property type="entry name" value="Thymidylate_kinase"/>
</dbReference>
<evidence type="ECO:0000313" key="14">
    <source>
        <dbReference type="EMBL" id="RDJ20337.1"/>
    </source>
</evidence>
<dbReference type="Pfam" id="PF02223">
    <property type="entry name" value="Thymidylate_kin"/>
    <property type="match status" value="1"/>
</dbReference>
<evidence type="ECO:0000256" key="12">
    <source>
        <dbReference type="HAMAP-Rule" id="MF_00165"/>
    </source>
</evidence>
<dbReference type="GO" id="GO:0006233">
    <property type="term" value="P:dTDP biosynthetic process"/>
    <property type="evidence" value="ECO:0007669"/>
    <property type="project" value="InterPro"/>
</dbReference>
<dbReference type="GO" id="GO:0006227">
    <property type="term" value="P:dUDP biosynthetic process"/>
    <property type="evidence" value="ECO:0007669"/>
    <property type="project" value="TreeGrafter"/>
</dbReference>
<dbReference type="PANTHER" id="PTHR10344:SF4">
    <property type="entry name" value="UMP-CMP KINASE 2, MITOCHONDRIAL"/>
    <property type="match status" value="1"/>
</dbReference>
<keyword evidence="4 12" id="KW-0808">Transferase</keyword>
<keyword evidence="8 12" id="KW-0067">ATP-binding</keyword>
<dbReference type="InterPro" id="IPR039430">
    <property type="entry name" value="Thymidylate_kin-like_dom"/>
</dbReference>
<evidence type="ECO:0000256" key="2">
    <source>
        <dbReference type="ARBA" id="ARBA00012980"/>
    </source>
</evidence>
<dbReference type="Gene3D" id="3.40.50.300">
    <property type="entry name" value="P-loop containing nucleotide triphosphate hydrolases"/>
    <property type="match status" value="1"/>
</dbReference>
<feature type="domain" description="Thymidylate kinase-like" evidence="13">
    <location>
        <begin position="9"/>
        <end position="200"/>
    </location>
</feature>
<accession>A0A370KZE2</accession>
<evidence type="ECO:0000313" key="15">
    <source>
        <dbReference type="Proteomes" id="UP000255207"/>
    </source>
</evidence>
<evidence type="ECO:0000256" key="4">
    <source>
        <dbReference type="ARBA" id="ARBA00022679"/>
    </source>
</evidence>
<evidence type="ECO:0000256" key="9">
    <source>
        <dbReference type="ARBA" id="ARBA00029962"/>
    </source>
</evidence>
<dbReference type="GO" id="GO:0004798">
    <property type="term" value="F:dTMP kinase activity"/>
    <property type="evidence" value="ECO:0007669"/>
    <property type="project" value="UniProtKB-UniRule"/>
</dbReference>
<dbReference type="AlphaFoldDB" id="A0A370KZE2"/>
<evidence type="ECO:0000256" key="3">
    <source>
        <dbReference type="ARBA" id="ARBA00017144"/>
    </source>
</evidence>
<evidence type="ECO:0000256" key="7">
    <source>
        <dbReference type="ARBA" id="ARBA00022777"/>
    </source>
</evidence>
<name>A0A370KZE2_9HYPH</name>
<evidence type="ECO:0000256" key="10">
    <source>
        <dbReference type="ARBA" id="ARBA00048743"/>
    </source>
</evidence>
<proteinExistence type="inferred from homology"/>
<comment type="caution">
    <text evidence="14">The sequence shown here is derived from an EMBL/GenBank/DDBJ whole genome shotgun (WGS) entry which is preliminary data.</text>
</comment>
<reference evidence="15" key="1">
    <citation type="submission" date="2018-07" db="EMBL/GenBank/DDBJ databases">
        <authorList>
            <person name="Safronova V.I."/>
            <person name="Chirak E.R."/>
            <person name="Sazanova A.L."/>
        </authorList>
    </citation>
    <scope>NUCLEOTIDE SEQUENCE [LARGE SCALE GENOMIC DNA]</scope>
    <source>
        <strain evidence="15">RCAM04685</strain>
    </source>
</reference>
<dbReference type="OrthoDB" id="9774907at2"/>
<evidence type="ECO:0000256" key="1">
    <source>
        <dbReference type="ARBA" id="ARBA00009776"/>
    </source>
</evidence>
<evidence type="ECO:0000259" key="13">
    <source>
        <dbReference type="Pfam" id="PF02223"/>
    </source>
</evidence>
<dbReference type="InterPro" id="IPR027417">
    <property type="entry name" value="P-loop_NTPase"/>
</dbReference>
<evidence type="ECO:0000256" key="11">
    <source>
        <dbReference type="ARBA" id="ARBA00057735"/>
    </source>
</evidence>
<protein>
    <recommendedName>
        <fullName evidence="3 12">Thymidylate kinase</fullName>
        <ecNumber evidence="2 12">2.7.4.9</ecNumber>
    </recommendedName>
    <alternativeName>
        <fullName evidence="9 12">dTMP kinase</fullName>
    </alternativeName>
</protein>
<dbReference type="EMBL" id="QQTP01000019">
    <property type="protein sequence ID" value="RDJ20337.1"/>
    <property type="molecule type" value="Genomic_DNA"/>
</dbReference>